<evidence type="ECO:0000259" key="8">
    <source>
        <dbReference type="Pfam" id="PF13193"/>
    </source>
</evidence>
<accession>A0ABN6EUB1</accession>
<dbReference type="Gene3D" id="3.30.300.30">
    <property type="match status" value="1"/>
</dbReference>
<name>A0ABN6EUB1_9BACT</name>
<dbReference type="SUPFAM" id="SSF56801">
    <property type="entry name" value="Acetyl-CoA synthetase-like"/>
    <property type="match status" value="1"/>
</dbReference>
<dbReference type="InterPro" id="IPR042099">
    <property type="entry name" value="ANL_N_sf"/>
</dbReference>
<evidence type="ECO:0000313" key="9">
    <source>
        <dbReference type="EMBL" id="BCS88453.1"/>
    </source>
</evidence>
<keyword evidence="10" id="KW-1185">Reference proteome</keyword>
<dbReference type="InterPro" id="IPR025110">
    <property type="entry name" value="AMP-bd_C"/>
</dbReference>
<dbReference type="Proteomes" id="UP001053296">
    <property type="component" value="Chromosome"/>
</dbReference>
<proteinExistence type="predicted"/>
<keyword evidence="3" id="KW-0436">Ligase</keyword>
<evidence type="ECO:0000256" key="2">
    <source>
        <dbReference type="ARBA" id="ARBA00005005"/>
    </source>
</evidence>
<evidence type="ECO:0000256" key="6">
    <source>
        <dbReference type="ARBA" id="ARBA00042773"/>
    </source>
</evidence>
<evidence type="ECO:0000256" key="1">
    <source>
        <dbReference type="ARBA" id="ARBA00004170"/>
    </source>
</evidence>
<dbReference type="PANTHER" id="PTHR43767:SF8">
    <property type="entry name" value="LONG-CHAIN-FATTY-ACID--COA LIGASE"/>
    <property type="match status" value="1"/>
</dbReference>
<dbReference type="InterPro" id="IPR045851">
    <property type="entry name" value="AMP-bd_C_sf"/>
</dbReference>
<evidence type="ECO:0000259" key="7">
    <source>
        <dbReference type="Pfam" id="PF00501"/>
    </source>
</evidence>
<evidence type="ECO:0000256" key="4">
    <source>
        <dbReference type="ARBA" id="ARBA00026121"/>
    </source>
</evidence>
<dbReference type="EC" id="6.2.1.3" evidence="4"/>
<organism evidence="9 10">
    <name type="scientific">Pseudodesulfovibrio sediminis</name>
    <dbReference type="NCBI Taxonomy" id="2810563"/>
    <lineage>
        <taxon>Bacteria</taxon>
        <taxon>Pseudomonadati</taxon>
        <taxon>Thermodesulfobacteriota</taxon>
        <taxon>Desulfovibrionia</taxon>
        <taxon>Desulfovibrionales</taxon>
        <taxon>Desulfovibrionaceae</taxon>
    </lineage>
</organism>
<dbReference type="EMBL" id="AP024485">
    <property type="protein sequence ID" value="BCS88453.1"/>
    <property type="molecule type" value="Genomic_DNA"/>
</dbReference>
<evidence type="ECO:0000313" key="10">
    <source>
        <dbReference type="Proteomes" id="UP001053296"/>
    </source>
</evidence>
<sequence length="386" mass="43441">MDALSLTASDIQEMLSSLLMAQLSYDSRMQFAKGASLPAHFVPSPDTIPDFDSALKTIGAMFHAPQLDNTDTASLAELTNALFEHWRDNGDKITFFTSGSTGAPKPSTHDYDLHVQETIALAEIFRDRKRIVSYVPRHHIYGFLFSILLPKVMGVEVRWEAPQPFPGMTSSLRDGDLIVAFPLLWEKLTEMHATFGHGLHGATSTGPCSAQVITSLKAHGLDRMYEIYGSSETGGIGYRTSPQDNYTLLPHWKKTDSDSVLLRPHSDEDLHRYELQDLLKWQKDTFIPERRTDNAVQVAGINVYPSRVRAALLEHPDVDDCAVRLMRPDEGQRLKIFIVLAKNAQEDMDASLRKWAKERLSPHEQPMIWTFGPKLPVNSLGKQTDW</sequence>
<comment type="subcellular location">
    <subcellularLocation>
        <location evidence="1">Membrane</location>
        <topology evidence="1">Peripheral membrane protein</topology>
    </subcellularLocation>
</comment>
<feature type="domain" description="AMP-binding enzyme C-terminal" evidence="8">
    <location>
        <begin position="310"/>
        <end position="382"/>
    </location>
</feature>
<evidence type="ECO:0000256" key="5">
    <source>
        <dbReference type="ARBA" id="ARBA00039545"/>
    </source>
</evidence>
<feature type="domain" description="AMP-dependent synthetase/ligase" evidence="7">
    <location>
        <begin position="95"/>
        <end position="243"/>
    </location>
</feature>
<protein>
    <recommendedName>
        <fullName evidence="5">Long-chain-fatty-acid--CoA ligase</fullName>
        <ecNumber evidence="4">6.2.1.3</ecNumber>
    </recommendedName>
    <alternativeName>
        <fullName evidence="6">Long-chain acyl-CoA synthetase</fullName>
    </alternativeName>
</protein>
<dbReference type="PANTHER" id="PTHR43767">
    <property type="entry name" value="LONG-CHAIN-FATTY-ACID--COA LIGASE"/>
    <property type="match status" value="1"/>
</dbReference>
<dbReference type="InterPro" id="IPR000873">
    <property type="entry name" value="AMP-dep_synth/lig_dom"/>
</dbReference>
<dbReference type="InterPro" id="IPR050237">
    <property type="entry name" value="ATP-dep_AMP-bd_enzyme"/>
</dbReference>
<reference evidence="9" key="1">
    <citation type="journal article" date="2022" name="Arch. Microbiol.">
        <title>Pseudodesulfovibrio sediminis sp. nov., a mesophilic and neutrophilic sulfate-reducing bacterium isolated from sediment of a brackish lake.</title>
        <authorList>
            <person name="Takahashi A."/>
            <person name="Kojima H."/>
            <person name="Watanabe M."/>
            <person name="Fukui M."/>
        </authorList>
    </citation>
    <scope>NUCLEOTIDE SEQUENCE</scope>
    <source>
        <strain evidence="9">SF6</strain>
    </source>
</reference>
<dbReference type="Pfam" id="PF00501">
    <property type="entry name" value="AMP-binding"/>
    <property type="match status" value="1"/>
</dbReference>
<evidence type="ECO:0000256" key="3">
    <source>
        <dbReference type="ARBA" id="ARBA00022598"/>
    </source>
</evidence>
<gene>
    <name evidence="9" type="ORF">PSDVSF_16950</name>
</gene>
<dbReference type="Gene3D" id="3.40.50.12780">
    <property type="entry name" value="N-terminal domain of ligase-like"/>
    <property type="match status" value="1"/>
</dbReference>
<comment type="pathway">
    <text evidence="2">Lipid metabolism; fatty acid beta-oxidation.</text>
</comment>
<dbReference type="Pfam" id="PF13193">
    <property type="entry name" value="AMP-binding_C"/>
    <property type="match status" value="1"/>
</dbReference>
<dbReference type="RefSeq" id="WP_229596422.1">
    <property type="nucleotide sequence ID" value="NZ_AP024485.1"/>
</dbReference>